<name>A0A8S0RQ96_OLEEU</name>
<organism evidence="1 2">
    <name type="scientific">Olea europaea subsp. europaea</name>
    <dbReference type="NCBI Taxonomy" id="158383"/>
    <lineage>
        <taxon>Eukaryota</taxon>
        <taxon>Viridiplantae</taxon>
        <taxon>Streptophyta</taxon>
        <taxon>Embryophyta</taxon>
        <taxon>Tracheophyta</taxon>
        <taxon>Spermatophyta</taxon>
        <taxon>Magnoliopsida</taxon>
        <taxon>eudicotyledons</taxon>
        <taxon>Gunneridae</taxon>
        <taxon>Pentapetalae</taxon>
        <taxon>asterids</taxon>
        <taxon>lamiids</taxon>
        <taxon>Lamiales</taxon>
        <taxon>Oleaceae</taxon>
        <taxon>Oleeae</taxon>
        <taxon>Olea</taxon>
    </lineage>
</organism>
<dbReference type="InterPro" id="IPR045282">
    <property type="entry name" value="At4g08330-like"/>
</dbReference>
<protein>
    <submittedName>
        <fullName evidence="1">Uncharacterized protein At4g08330, chloroplastic-like isoform X1</fullName>
    </submittedName>
</protein>
<dbReference type="OrthoDB" id="1907500at2759"/>
<dbReference type="AlphaFoldDB" id="A0A8S0RQ96"/>
<gene>
    <name evidence="1" type="ORF">OLEA9_A069812</name>
</gene>
<dbReference type="Proteomes" id="UP000594638">
    <property type="component" value="Unassembled WGS sequence"/>
</dbReference>
<keyword evidence="2" id="KW-1185">Reference proteome</keyword>
<evidence type="ECO:0000313" key="1">
    <source>
        <dbReference type="EMBL" id="CAA2981246.1"/>
    </source>
</evidence>
<dbReference type="Pfam" id="PF24046">
    <property type="entry name" value="At4g08330"/>
    <property type="match status" value="1"/>
</dbReference>
<dbReference type="EMBL" id="CACTIH010003666">
    <property type="protein sequence ID" value="CAA2981246.1"/>
    <property type="molecule type" value="Genomic_DNA"/>
</dbReference>
<sequence>METSNGHLINHQNSCSFASSRRDVTYSCGSCGFDLNLSSSSRNTSAIGSKYGKSIKKGIISFFSIDESRFTLIKDFYCAPYFSKHSWGLFRQRTKLLCRKCGNLIGNVVDENVANYRLIRNGSHSSAASENSNQRNYNIRIRSLQPSSAEFGTPLSC</sequence>
<reference evidence="1 2" key="1">
    <citation type="submission" date="2019-12" db="EMBL/GenBank/DDBJ databases">
        <authorList>
            <person name="Alioto T."/>
            <person name="Alioto T."/>
            <person name="Gomez Garrido J."/>
        </authorList>
    </citation>
    <scope>NUCLEOTIDE SEQUENCE [LARGE SCALE GENOMIC DNA]</scope>
</reference>
<proteinExistence type="predicted"/>
<comment type="caution">
    <text evidence="1">The sequence shown here is derived from an EMBL/GenBank/DDBJ whole genome shotgun (WGS) entry which is preliminary data.</text>
</comment>
<evidence type="ECO:0000313" key="2">
    <source>
        <dbReference type="Proteomes" id="UP000594638"/>
    </source>
</evidence>
<accession>A0A8S0RQ96</accession>
<dbReference type="PANTHER" id="PTHR33674:SF8">
    <property type="entry name" value="OS01G0833400 PROTEIN"/>
    <property type="match status" value="1"/>
</dbReference>
<dbReference type="Gramene" id="OE9A069812T1">
    <property type="protein sequence ID" value="OE9A069812C1"/>
    <property type="gene ID" value="OE9A069812"/>
</dbReference>
<dbReference type="PANTHER" id="PTHR33674">
    <property type="entry name" value="METHIONINE-S-OXIDE REDUCTASE"/>
    <property type="match status" value="1"/>
</dbReference>